<evidence type="ECO:0000313" key="2">
    <source>
        <dbReference type="Proteomes" id="UP000237347"/>
    </source>
</evidence>
<comment type="caution">
    <text evidence="1">The sequence shown here is derived from an EMBL/GenBank/DDBJ whole genome shotgun (WGS) entry which is preliminary data.</text>
</comment>
<keyword evidence="2" id="KW-1185">Reference proteome</keyword>
<name>A0AAW0J1E5_QUESU</name>
<dbReference type="EMBL" id="PKMF04000729">
    <property type="protein sequence ID" value="KAK7820655.1"/>
    <property type="molecule type" value="Genomic_DNA"/>
</dbReference>
<organism evidence="1 2">
    <name type="scientific">Quercus suber</name>
    <name type="common">Cork oak</name>
    <dbReference type="NCBI Taxonomy" id="58331"/>
    <lineage>
        <taxon>Eukaryota</taxon>
        <taxon>Viridiplantae</taxon>
        <taxon>Streptophyta</taxon>
        <taxon>Embryophyta</taxon>
        <taxon>Tracheophyta</taxon>
        <taxon>Spermatophyta</taxon>
        <taxon>Magnoliopsida</taxon>
        <taxon>eudicotyledons</taxon>
        <taxon>Gunneridae</taxon>
        <taxon>Pentapetalae</taxon>
        <taxon>rosids</taxon>
        <taxon>fabids</taxon>
        <taxon>Fagales</taxon>
        <taxon>Fagaceae</taxon>
        <taxon>Quercus</taxon>
    </lineage>
</organism>
<proteinExistence type="predicted"/>
<dbReference type="Proteomes" id="UP000237347">
    <property type="component" value="Unassembled WGS sequence"/>
</dbReference>
<evidence type="ECO:0000313" key="1">
    <source>
        <dbReference type="EMBL" id="KAK7820655.1"/>
    </source>
</evidence>
<protein>
    <submittedName>
        <fullName evidence="1">Uncharacterized protein</fullName>
    </submittedName>
</protein>
<reference evidence="1 2" key="1">
    <citation type="journal article" date="2018" name="Sci. Data">
        <title>The draft genome sequence of cork oak.</title>
        <authorList>
            <person name="Ramos A.M."/>
            <person name="Usie A."/>
            <person name="Barbosa P."/>
            <person name="Barros P.M."/>
            <person name="Capote T."/>
            <person name="Chaves I."/>
            <person name="Simoes F."/>
            <person name="Abreu I."/>
            <person name="Carrasquinho I."/>
            <person name="Faro C."/>
            <person name="Guimaraes J.B."/>
            <person name="Mendonca D."/>
            <person name="Nobrega F."/>
            <person name="Rodrigues L."/>
            <person name="Saibo N.J.M."/>
            <person name="Varela M.C."/>
            <person name="Egas C."/>
            <person name="Matos J."/>
            <person name="Miguel C.M."/>
            <person name="Oliveira M.M."/>
            <person name="Ricardo C.P."/>
            <person name="Goncalves S."/>
        </authorList>
    </citation>
    <scope>NUCLEOTIDE SEQUENCE [LARGE SCALE GENOMIC DNA]</scope>
    <source>
        <strain evidence="2">cv. HL8</strain>
    </source>
</reference>
<dbReference type="AlphaFoldDB" id="A0AAW0J1E5"/>
<sequence>MVGACNSCDSCANELENYCPDEHYVVCSPNKNGL</sequence>
<gene>
    <name evidence="1" type="ORF">CFP56_038640</name>
</gene>
<accession>A0AAW0J1E5</accession>